<keyword evidence="3" id="KW-1185">Reference proteome</keyword>
<reference evidence="2 3" key="1">
    <citation type="submission" date="2019-12" db="EMBL/GenBank/DDBJ databases">
        <authorList>
            <person name="Alioto T."/>
            <person name="Alioto T."/>
            <person name="Gomez Garrido J."/>
        </authorList>
    </citation>
    <scope>NUCLEOTIDE SEQUENCE [LARGE SCALE GENOMIC DNA]</scope>
</reference>
<evidence type="ECO:0000313" key="3">
    <source>
        <dbReference type="Proteomes" id="UP000594638"/>
    </source>
</evidence>
<gene>
    <name evidence="2" type="ORF">OLEA9_D003169</name>
</gene>
<comment type="caution">
    <text evidence="2">The sequence shown here is derived from an EMBL/GenBank/DDBJ whole genome shotgun (WGS) entry which is preliminary data.</text>
</comment>
<feature type="non-terminal residue" evidence="2">
    <location>
        <position position="102"/>
    </location>
</feature>
<dbReference type="EMBL" id="CACTIH010002033">
    <property type="protein sequence ID" value="CAA2971983.1"/>
    <property type="molecule type" value="Genomic_DNA"/>
</dbReference>
<evidence type="ECO:0000259" key="1">
    <source>
        <dbReference type="Pfam" id="PF05695"/>
    </source>
</evidence>
<protein>
    <submittedName>
        <fullName evidence="2">RNA polymerase beta subunit, partial (Chloroplast)</fullName>
    </submittedName>
</protein>
<proteinExistence type="predicted"/>
<dbReference type="OrthoDB" id="1862828at2759"/>
<name>A0A8S0R0W4_OLEEU</name>
<accession>A0A8S0R0W4</accession>
<dbReference type="Gramene" id="OE9D003169T1">
    <property type="protein sequence ID" value="OE9D003169C1"/>
    <property type="gene ID" value="OE9D003169"/>
</dbReference>
<organism evidence="2 3">
    <name type="scientific">Olea europaea subsp. europaea</name>
    <dbReference type="NCBI Taxonomy" id="158383"/>
    <lineage>
        <taxon>Eukaryota</taxon>
        <taxon>Viridiplantae</taxon>
        <taxon>Streptophyta</taxon>
        <taxon>Embryophyta</taxon>
        <taxon>Tracheophyta</taxon>
        <taxon>Spermatophyta</taxon>
        <taxon>Magnoliopsida</taxon>
        <taxon>eudicotyledons</taxon>
        <taxon>Gunneridae</taxon>
        <taxon>Pentapetalae</taxon>
        <taxon>asterids</taxon>
        <taxon>lamiids</taxon>
        <taxon>Lamiales</taxon>
        <taxon>Oleaceae</taxon>
        <taxon>Oleeae</taxon>
        <taxon>Olea</taxon>
    </lineage>
</organism>
<dbReference type="Pfam" id="PF05695">
    <property type="entry name" value="Ycf2"/>
    <property type="match status" value="1"/>
</dbReference>
<feature type="domain" description="Ycf2 N-terminal" evidence="1">
    <location>
        <begin position="1"/>
        <end position="37"/>
    </location>
</feature>
<dbReference type="AlphaFoldDB" id="A0A8S0R0W4"/>
<dbReference type="SUPFAM" id="SSF64484">
    <property type="entry name" value="beta and beta-prime subunits of DNA dependent RNA-polymerase"/>
    <property type="match status" value="1"/>
</dbReference>
<dbReference type="Proteomes" id="UP000594638">
    <property type="component" value="Unassembled WGS sequence"/>
</dbReference>
<sequence length="102" mass="12047">MWQFCQDLFLSWVKNPHESDFLRNVSRENLIWLDNQFDRKEGIVCIFRWGFPKKDGLFCERIFGPIKNGICACGNYRVIGDEKEDPKFSEQCGDLDSTLEVY</sequence>
<dbReference type="InterPro" id="IPR056777">
    <property type="entry name" value="Ycf2_N"/>
</dbReference>
<evidence type="ECO:0000313" key="2">
    <source>
        <dbReference type="EMBL" id="CAA2971983.1"/>
    </source>
</evidence>